<dbReference type="PROSITE" id="PS51257">
    <property type="entry name" value="PROKAR_LIPOPROTEIN"/>
    <property type="match status" value="1"/>
</dbReference>
<comment type="caution">
    <text evidence="3">The sequence shown here is derived from an EMBL/GenBank/DDBJ whole genome shotgun (WGS) entry which is preliminary data.</text>
</comment>
<gene>
    <name evidence="3" type="ORF">EDB95_0981</name>
</gene>
<evidence type="ECO:0000259" key="2">
    <source>
        <dbReference type="Pfam" id="PF14292"/>
    </source>
</evidence>
<name>A0A4R8DRB7_9BACT</name>
<evidence type="ECO:0000313" key="4">
    <source>
        <dbReference type="Proteomes" id="UP000294498"/>
    </source>
</evidence>
<proteinExistence type="predicted"/>
<feature type="signal peptide" evidence="1">
    <location>
        <begin position="1"/>
        <end position="18"/>
    </location>
</feature>
<feature type="domain" description="SusE outer membrane protein" evidence="2">
    <location>
        <begin position="24"/>
        <end position="126"/>
    </location>
</feature>
<feature type="chain" id="PRO_5020961181" evidence="1">
    <location>
        <begin position="19"/>
        <end position="383"/>
    </location>
</feature>
<accession>A0A4R8DRB7</accession>
<dbReference type="RefSeq" id="WP_133991115.1">
    <property type="nucleotide sequence ID" value="NZ_SODV01000001.1"/>
</dbReference>
<dbReference type="EMBL" id="SODV01000001">
    <property type="protein sequence ID" value="TDW99964.1"/>
    <property type="molecule type" value="Genomic_DNA"/>
</dbReference>
<protein>
    <submittedName>
        <fullName evidence="3">SusE-like outer membrane protein</fullName>
    </submittedName>
</protein>
<evidence type="ECO:0000256" key="1">
    <source>
        <dbReference type="SAM" id="SignalP"/>
    </source>
</evidence>
<keyword evidence="4" id="KW-1185">Reference proteome</keyword>
<dbReference type="Gene3D" id="2.60.40.3620">
    <property type="match status" value="2"/>
</dbReference>
<sequence>MRKHFLLYSGVAVAVWLAACSKMTNPYYKNGSTPTLASSTTTIAVPPSDSLTSVLVLSWSNPHYATDSSTEKYTIQIDSSGRNFTQAVSFVISGALTDTFIAKQINNVVLGFGASFGVPYKVDVRVMSSYANNNELLTSNTVTLTVTPYKIPPKVQPPASGKLFLVGSATAGAWNNPVPLPSQQFEMVDSTDYAGVFNLTGGGQFLALPVNGDWTNKFATSDNSEDGTGGTFGYNGSNSTYNTNFTGPTTSGWYIIWFNFQAGTLSITPFSGVVPDSLFIVGSATAGAWNNPVPDPAQKLTRVNSSQFSIKLPLSGGNQYLLLPVNGSWTNKYAVRGTNDTVSGGTFGYNGNNGTFNTNFTGPTTTGTYTMTVDFLSWTYTVQ</sequence>
<dbReference type="Pfam" id="PF14292">
    <property type="entry name" value="SusE"/>
    <property type="match status" value="1"/>
</dbReference>
<dbReference type="InterPro" id="IPR025970">
    <property type="entry name" value="SusE"/>
</dbReference>
<dbReference type="AlphaFoldDB" id="A0A4R8DRB7"/>
<keyword evidence="1" id="KW-0732">Signal</keyword>
<evidence type="ECO:0000313" key="3">
    <source>
        <dbReference type="EMBL" id="TDW99964.1"/>
    </source>
</evidence>
<reference evidence="3 4" key="1">
    <citation type="submission" date="2019-03" db="EMBL/GenBank/DDBJ databases">
        <title>Genomic Encyclopedia of Type Strains, Phase IV (KMG-IV): sequencing the most valuable type-strain genomes for metagenomic binning, comparative biology and taxonomic classification.</title>
        <authorList>
            <person name="Goeker M."/>
        </authorList>
    </citation>
    <scope>NUCLEOTIDE SEQUENCE [LARGE SCALE GENOMIC DNA]</scope>
    <source>
        <strain evidence="3 4">DSM 100059</strain>
    </source>
</reference>
<organism evidence="3 4">
    <name type="scientific">Dinghuibacter silviterrae</name>
    <dbReference type="NCBI Taxonomy" id="1539049"/>
    <lineage>
        <taxon>Bacteria</taxon>
        <taxon>Pseudomonadati</taxon>
        <taxon>Bacteroidota</taxon>
        <taxon>Chitinophagia</taxon>
        <taxon>Chitinophagales</taxon>
        <taxon>Chitinophagaceae</taxon>
        <taxon>Dinghuibacter</taxon>
    </lineage>
</organism>
<dbReference type="Proteomes" id="UP000294498">
    <property type="component" value="Unassembled WGS sequence"/>
</dbReference>
<dbReference type="OrthoDB" id="975117at2"/>